<dbReference type="Proteomes" id="UP000023152">
    <property type="component" value="Unassembled WGS sequence"/>
</dbReference>
<organism evidence="2 3">
    <name type="scientific">Reticulomyxa filosa</name>
    <dbReference type="NCBI Taxonomy" id="46433"/>
    <lineage>
        <taxon>Eukaryota</taxon>
        <taxon>Sar</taxon>
        <taxon>Rhizaria</taxon>
        <taxon>Retaria</taxon>
        <taxon>Foraminifera</taxon>
        <taxon>Monothalamids</taxon>
        <taxon>Reticulomyxidae</taxon>
        <taxon>Reticulomyxa</taxon>
    </lineage>
</organism>
<protein>
    <submittedName>
        <fullName evidence="2">Protein kinase domain containing protein</fullName>
    </submittedName>
</protein>
<dbReference type="AlphaFoldDB" id="X6MVT9"/>
<dbReference type="Gene3D" id="1.10.510.10">
    <property type="entry name" value="Transferase(Phosphotransferase) domain 1"/>
    <property type="match status" value="1"/>
</dbReference>
<feature type="domain" description="Protein kinase" evidence="1">
    <location>
        <begin position="1"/>
        <end position="142"/>
    </location>
</feature>
<accession>X6MVT9</accession>
<dbReference type="GO" id="GO:0005524">
    <property type="term" value="F:ATP binding"/>
    <property type="evidence" value="ECO:0007669"/>
    <property type="project" value="InterPro"/>
</dbReference>
<evidence type="ECO:0000259" key="1">
    <source>
        <dbReference type="PROSITE" id="PS50011"/>
    </source>
</evidence>
<evidence type="ECO:0000313" key="2">
    <source>
        <dbReference type="EMBL" id="ETO17756.1"/>
    </source>
</evidence>
<gene>
    <name evidence="2" type="ORF">RFI_19562</name>
</gene>
<dbReference type="Pfam" id="PF00069">
    <property type="entry name" value="Pkinase"/>
    <property type="match status" value="1"/>
</dbReference>
<reference evidence="2 3" key="1">
    <citation type="journal article" date="2013" name="Curr. Biol.">
        <title>The Genome of the Foraminiferan Reticulomyxa filosa.</title>
        <authorList>
            <person name="Glockner G."/>
            <person name="Hulsmann N."/>
            <person name="Schleicher M."/>
            <person name="Noegel A.A."/>
            <person name="Eichinger L."/>
            <person name="Gallinger C."/>
            <person name="Pawlowski J."/>
            <person name="Sierra R."/>
            <person name="Euteneuer U."/>
            <person name="Pillet L."/>
            <person name="Moustafa A."/>
            <person name="Platzer M."/>
            <person name="Groth M."/>
            <person name="Szafranski K."/>
            <person name="Schliwa M."/>
        </authorList>
    </citation>
    <scope>NUCLEOTIDE SEQUENCE [LARGE SCALE GENOMIC DNA]</scope>
</reference>
<dbReference type="PROSITE" id="PS50011">
    <property type="entry name" value="PROTEIN_KINASE_DOM"/>
    <property type="match status" value="1"/>
</dbReference>
<dbReference type="EMBL" id="ASPP01016060">
    <property type="protein sequence ID" value="ETO17756.1"/>
    <property type="molecule type" value="Genomic_DNA"/>
</dbReference>
<evidence type="ECO:0000313" key="3">
    <source>
        <dbReference type="Proteomes" id="UP000023152"/>
    </source>
</evidence>
<dbReference type="InterPro" id="IPR000719">
    <property type="entry name" value="Prot_kinase_dom"/>
</dbReference>
<dbReference type="InterPro" id="IPR011009">
    <property type="entry name" value="Kinase-like_dom_sf"/>
</dbReference>
<dbReference type="OrthoDB" id="4062651at2759"/>
<proteinExistence type="predicted"/>
<comment type="caution">
    <text evidence="2">The sequence shown here is derived from an EMBL/GenBank/DDBJ whole genome shotgun (WGS) entry which is preliminary data.</text>
</comment>
<keyword evidence="2" id="KW-0418">Kinase</keyword>
<keyword evidence="3" id="KW-1185">Reference proteome</keyword>
<name>X6MVT9_RETFI</name>
<keyword evidence="2" id="KW-0808">Transferase</keyword>
<sequence>MQMKTKGYVRCIDNWEDENCYYLAMEYCGAGELFDFIRDNHTKGELSKIVKSAASQEQKCQTTSNEWSVCVQSMFRQLVDTVSWMHAHGVVHLDLSLENTMLSSIEKNQASIKIIDFGVAKFFKSNEKFSEKVGKVGYMAPE</sequence>
<dbReference type="GO" id="GO:0004672">
    <property type="term" value="F:protein kinase activity"/>
    <property type="evidence" value="ECO:0007669"/>
    <property type="project" value="InterPro"/>
</dbReference>
<dbReference type="SUPFAM" id="SSF56112">
    <property type="entry name" value="Protein kinase-like (PK-like)"/>
    <property type="match status" value="1"/>
</dbReference>
<dbReference type="PANTHER" id="PTHR24347">
    <property type="entry name" value="SERINE/THREONINE-PROTEIN KINASE"/>
    <property type="match status" value="1"/>
</dbReference>
<feature type="non-terminal residue" evidence="2">
    <location>
        <position position="142"/>
    </location>
</feature>